<dbReference type="CDD" id="cd06225">
    <property type="entry name" value="HAMP"/>
    <property type="match status" value="1"/>
</dbReference>
<dbReference type="Gene3D" id="6.10.340.10">
    <property type="match status" value="1"/>
</dbReference>
<dbReference type="Pfam" id="PF00672">
    <property type="entry name" value="HAMP"/>
    <property type="match status" value="1"/>
</dbReference>
<dbReference type="PROSITE" id="PS50885">
    <property type="entry name" value="HAMP"/>
    <property type="match status" value="1"/>
</dbReference>
<proteinExistence type="predicted"/>
<evidence type="ECO:0000313" key="4">
    <source>
        <dbReference type="Proteomes" id="UP000177268"/>
    </source>
</evidence>
<dbReference type="SMART" id="SM00304">
    <property type="entry name" value="HAMP"/>
    <property type="match status" value="1"/>
</dbReference>
<name>A0A1F5ZHJ9_9BACT</name>
<keyword evidence="1" id="KW-0812">Transmembrane</keyword>
<dbReference type="SUPFAM" id="SSF158472">
    <property type="entry name" value="HAMP domain-like"/>
    <property type="match status" value="1"/>
</dbReference>
<sequence length="330" mass="36962">MKILDSIQLKLLTIIAIASLGVIFVGLLSVFSLRRITDNFSNYIDASTSKVQSIQKALISLENANSSLAFALSYENLENLDDINRNESDFNHAILQYSVFVNALIWGSASEEFQNQDGGIIYSEWKRMEIPKDFLVPPADEKEKKTVEELGTSITPFVTDAQKIFSLKRKILRQSSTVQQGDIDKSKTELASLVLSLKTSRENISKLIETYISQTDVVMKTEIEQQNKFTKSLYQLIFTFIGLNLLAVVIISTYITRFLILIPIQQLTKVVNDISTGKLDSKIDPRLLESKGEIGDLARAFDRTVVSLKLAMREKGQTGQSDTSTTKEAT</sequence>
<feature type="transmembrane region" description="Helical" evidence="1">
    <location>
        <begin position="233"/>
        <end position="255"/>
    </location>
</feature>
<protein>
    <recommendedName>
        <fullName evidence="2">HAMP domain-containing protein</fullName>
    </recommendedName>
</protein>
<dbReference type="EMBL" id="MFIZ01000007">
    <property type="protein sequence ID" value="OGG11989.1"/>
    <property type="molecule type" value="Genomic_DNA"/>
</dbReference>
<feature type="domain" description="HAMP" evidence="2">
    <location>
        <begin position="258"/>
        <end position="313"/>
    </location>
</feature>
<accession>A0A1F5ZHJ9</accession>
<dbReference type="InterPro" id="IPR003660">
    <property type="entry name" value="HAMP_dom"/>
</dbReference>
<feature type="transmembrane region" description="Helical" evidence="1">
    <location>
        <begin position="12"/>
        <end position="33"/>
    </location>
</feature>
<organism evidence="3 4">
    <name type="scientific">Candidatus Gottesmanbacteria bacterium RBG_13_45_10</name>
    <dbReference type="NCBI Taxonomy" id="1798370"/>
    <lineage>
        <taxon>Bacteria</taxon>
        <taxon>Candidatus Gottesmaniibacteriota</taxon>
    </lineage>
</organism>
<gene>
    <name evidence="3" type="ORF">A2Z00_02065</name>
</gene>
<dbReference type="GO" id="GO:0016020">
    <property type="term" value="C:membrane"/>
    <property type="evidence" value="ECO:0007669"/>
    <property type="project" value="InterPro"/>
</dbReference>
<keyword evidence="1" id="KW-0472">Membrane</keyword>
<dbReference type="Proteomes" id="UP000177268">
    <property type="component" value="Unassembled WGS sequence"/>
</dbReference>
<dbReference type="AlphaFoldDB" id="A0A1F5ZHJ9"/>
<evidence type="ECO:0000256" key="1">
    <source>
        <dbReference type="SAM" id="Phobius"/>
    </source>
</evidence>
<comment type="caution">
    <text evidence="3">The sequence shown here is derived from an EMBL/GenBank/DDBJ whole genome shotgun (WGS) entry which is preliminary data.</text>
</comment>
<evidence type="ECO:0000313" key="3">
    <source>
        <dbReference type="EMBL" id="OGG11989.1"/>
    </source>
</evidence>
<keyword evidence="1" id="KW-1133">Transmembrane helix</keyword>
<evidence type="ECO:0000259" key="2">
    <source>
        <dbReference type="PROSITE" id="PS50885"/>
    </source>
</evidence>
<dbReference type="STRING" id="1798370.A2Z00_02065"/>
<reference evidence="3 4" key="1">
    <citation type="journal article" date="2016" name="Nat. Commun.">
        <title>Thousands of microbial genomes shed light on interconnected biogeochemical processes in an aquifer system.</title>
        <authorList>
            <person name="Anantharaman K."/>
            <person name="Brown C.T."/>
            <person name="Hug L.A."/>
            <person name="Sharon I."/>
            <person name="Castelle C.J."/>
            <person name="Probst A.J."/>
            <person name="Thomas B.C."/>
            <person name="Singh A."/>
            <person name="Wilkins M.J."/>
            <person name="Karaoz U."/>
            <person name="Brodie E.L."/>
            <person name="Williams K.H."/>
            <person name="Hubbard S.S."/>
            <person name="Banfield J.F."/>
        </authorList>
    </citation>
    <scope>NUCLEOTIDE SEQUENCE [LARGE SCALE GENOMIC DNA]</scope>
</reference>
<dbReference type="GO" id="GO:0007165">
    <property type="term" value="P:signal transduction"/>
    <property type="evidence" value="ECO:0007669"/>
    <property type="project" value="InterPro"/>
</dbReference>